<keyword evidence="5" id="KW-0418">Kinase</keyword>
<dbReference type="Gene3D" id="3.30.565.10">
    <property type="entry name" value="Histidine kinase-like ATPase, C-terminal domain"/>
    <property type="match status" value="1"/>
</dbReference>
<evidence type="ECO:0000256" key="1">
    <source>
        <dbReference type="ARBA" id="ARBA00000085"/>
    </source>
</evidence>
<dbReference type="GO" id="GO:0016036">
    <property type="term" value="P:cellular response to phosphate starvation"/>
    <property type="evidence" value="ECO:0007669"/>
    <property type="project" value="TreeGrafter"/>
</dbReference>
<keyword evidence="3" id="KW-0597">Phosphoprotein</keyword>
<dbReference type="Proteomes" id="UP000053372">
    <property type="component" value="Unassembled WGS sequence"/>
</dbReference>
<evidence type="ECO:0000256" key="6">
    <source>
        <dbReference type="ARBA" id="ARBA00023012"/>
    </source>
</evidence>
<evidence type="ECO:0000256" key="8">
    <source>
        <dbReference type="SAM" id="Phobius"/>
    </source>
</evidence>
<dbReference type="PROSITE" id="PS50109">
    <property type="entry name" value="HIS_KIN"/>
    <property type="match status" value="1"/>
</dbReference>
<dbReference type="SMART" id="SM00387">
    <property type="entry name" value="HATPase_c"/>
    <property type="match status" value="1"/>
</dbReference>
<evidence type="ECO:0000313" key="11">
    <source>
        <dbReference type="Proteomes" id="UP000053372"/>
    </source>
</evidence>
<keyword evidence="4" id="KW-0808">Transferase</keyword>
<feature type="transmembrane region" description="Helical" evidence="8">
    <location>
        <begin position="6"/>
        <end position="24"/>
    </location>
</feature>
<protein>
    <recommendedName>
        <fullName evidence="2">histidine kinase</fullName>
        <ecNumber evidence="2">2.7.13.3</ecNumber>
    </recommendedName>
</protein>
<name>A0A0V7ZV59_9CYAN</name>
<keyword evidence="8" id="KW-0812">Transmembrane</keyword>
<dbReference type="EMBL" id="LMTZ01000075">
    <property type="protein sequence ID" value="KST68242.1"/>
    <property type="molecule type" value="Genomic_DNA"/>
</dbReference>
<evidence type="ECO:0000256" key="2">
    <source>
        <dbReference type="ARBA" id="ARBA00012438"/>
    </source>
</evidence>
<dbReference type="Gene3D" id="1.10.287.130">
    <property type="match status" value="1"/>
</dbReference>
<dbReference type="GO" id="GO:0005886">
    <property type="term" value="C:plasma membrane"/>
    <property type="evidence" value="ECO:0007669"/>
    <property type="project" value="TreeGrafter"/>
</dbReference>
<comment type="catalytic activity">
    <reaction evidence="1">
        <text>ATP + protein L-histidine = ADP + protein N-phospho-L-histidine.</text>
        <dbReference type="EC" id="2.7.13.3"/>
    </reaction>
</comment>
<organism evidence="10 11">
    <name type="scientific">Mastigocoleus testarum BC008</name>
    <dbReference type="NCBI Taxonomy" id="371196"/>
    <lineage>
        <taxon>Bacteria</taxon>
        <taxon>Bacillati</taxon>
        <taxon>Cyanobacteriota</taxon>
        <taxon>Cyanophyceae</taxon>
        <taxon>Nostocales</taxon>
        <taxon>Hapalosiphonaceae</taxon>
        <taxon>Mastigocoleus</taxon>
    </lineage>
</organism>
<evidence type="ECO:0000259" key="9">
    <source>
        <dbReference type="PROSITE" id="PS50109"/>
    </source>
</evidence>
<dbReference type="Pfam" id="PF00512">
    <property type="entry name" value="HisKA"/>
    <property type="match status" value="1"/>
</dbReference>
<gene>
    <name evidence="10" type="ORF">BC008_00285</name>
</gene>
<feature type="transmembrane region" description="Helical" evidence="8">
    <location>
        <begin position="185"/>
        <end position="205"/>
    </location>
</feature>
<dbReference type="SUPFAM" id="SSF55874">
    <property type="entry name" value="ATPase domain of HSP90 chaperone/DNA topoisomerase II/histidine kinase"/>
    <property type="match status" value="1"/>
</dbReference>
<dbReference type="PRINTS" id="PR00344">
    <property type="entry name" value="BCTRLSENSOR"/>
</dbReference>
<dbReference type="Pfam" id="PF02518">
    <property type="entry name" value="HATPase_c"/>
    <property type="match status" value="1"/>
</dbReference>
<proteinExistence type="predicted"/>
<dbReference type="InterPro" id="IPR050351">
    <property type="entry name" value="BphY/WalK/GraS-like"/>
</dbReference>
<dbReference type="SMART" id="SM00388">
    <property type="entry name" value="HisKA"/>
    <property type="match status" value="1"/>
</dbReference>
<feature type="domain" description="Histidine kinase" evidence="9">
    <location>
        <begin position="226"/>
        <end position="444"/>
    </location>
</feature>
<dbReference type="AlphaFoldDB" id="A0A0V7ZV59"/>
<dbReference type="PANTHER" id="PTHR45453">
    <property type="entry name" value="PHOSPHATE REGULON SENSOR PROTEIN PHOR"/>
    <property type="match status" value="1"/>
</dbReference>
<dbReference type="InterPro" id="IPR003661">
    <property type="entry name" value="HisK_dim/P_dom"/>
</dbReference>
<keyword evidence="8" id="KW-0472">Membrane</keyword>
<dbReference type="GO" id="GO:0000155">
    <property type="term" value="F:phosphorelay sensor kinase activity"/>
    <property type="evidence" value="ECO:0007669"/>
    <property type="project" value="InterPro"/>
</dbReference>
<evidence type="ECO:0000313" key="10">
    <source>
        <dbReference type="EMBL" id="KST68242.1"/>
    </source>
</evidence>
<keyword evidence="6" id="KW-0902">Two-component regulatory system</keyword>
<accession>A0A0V7ZV59</accession>
<dbReference type="InterPro" id="IPR036890">
    <property type="entry name" value="HATPase_C_sf"/>
</dbReference>
<reference evidence="10 11" key="1">
    <citation type="journal article" date="2015" name="Genome Announc.">
        <title>Draft Genome of the Euendolithic (true boring) Cyanobacterium Mastigocoleus testarum strain BC008.</title>
        <authorList>
            <person name="Guida B.S."/>
            <person name="Garcia-Pichel F."/>
        </authorList>
    </citation>
    <scope>NUCLEOTIDE SEQUENCE [LARGE SCALE GENOMIC DNA]</scope>
    <source>
        <strain evidence="10 11">BC008</strain>
    </source>
</reference>
<dbReference type="InterPro" id="IPR004358">
    <property type="entry name" value="Sig_transdc_His_kin-like_C"/>
</dbReference>
<sequence>MQIRLLFSYLGVMLTILGTSAVAVHEAVSHKLHRQLDDHLMTLAQTAAQTLEVVKHEYYEHKLGDYPEEYHHKNLPTSLSQLMAPYKRDGDIKIPVHHSSHYYQGVEWFDEKHQLLIKEGNLFPEKELAENLKAFDFTNIKGKNRTLALPAMYISPQTGKQQITGYIRVTISTTALEAELFRLRWALALGGAIALTLTAIGGMWLSRQSLEPIEKSFGQLQQFTADASHELRSPLTVIKTSLGVMQMYPERIHPANTEKLQAMASASNQMTCLVEDLLMLARMDGKSGTRGSEFRAVPIDEIIEDLLEYFEAEALVKQITLDFQLINNIFLLGDPQQLKRLFTNLLDNALQYTPNGGTVTVTMEQGEKFIVIAVSDTGIGIAAKDIPHIFKRFWRADKARSYRTGGTGLGMAIAQSIVTAHKGTITVTSQIDIGTCFKVQLPTV</sequence>
<dbReference type="InterPro" id="IPR036097">
    <property type="entry name" value="HisK_dim/P_sf"/>
</dbReference>
<evidence type="ECO:0000256" key="5">
    <source>
        <dbReference type="ARBA" id="ARBA00022777"/>
    </source>
</evidence>
<evidence type="ECO:0000256" key="3">
    <source>
        <dbReference type="ARBA" id="ARBA00022553"/>
    </source>
</evidence>
<evidence type="ECO:0000256" key="4">
    <source>
        <dbReference type="ARBA" id="ARBA00022679"/>
    </source>
</evidence>
<dbReference type="EC" id="2.7.13.3" evidence="2"/>
<dbReference type="PANTHER" id="PTHR45453:SF1">
    <property type="entry name" value="PHOSPHATE REGULON SENSOR PROTEIN PHOR"/>
    <property type="match status" value="1"/>
</dbReference>
<dbReference type="CDD" id="cd00082">
    <property type="entry name" value="HisKA"/>
    <property type="match status" value="1"/>
</dbReference>
<dbReference type="GO" id="GO:0004721">
    <property type="term" value="F:phosphoprotein phosphatase activity"/>
    <property type="evidence" value="ECO:0007669"/>
    <property type="project" value="TreeGrafter"/>
</dbReference>
<dbReference type="SUPFAM" id="SSF47384">
    <property type="entry name" value="Homodimeric domain of signal transducing histidine kinase"/>
    <property type="match status" value="1"/>
</dbReference>
<dbReference type="FunFam" id="3.30.565.10:FF:000006">
    <property type="entry name" value="Sensor histidine kinase WalK"/>
    <property type="match status" value="1"/>
</dbReference>
<comment type="caution">
    <text evidence="10">The sequence shown here is derived from an EMBL/GenBank/DDBJ whole genome shotgun (WGS) entry which is preliminary data.</text>
</comment>
<keyword evidence="8" id="KW-1133">Transmembrane helix</keyword>
<keyword evidence="11" id="KW-1185">Reference proteome</keyword>
<dbReference type="InterPro" id="IPR003594">
    <property type="entry name" value="HATPase_dom"/>
</dbReference>
<evidence type="ECO:0000256" key="7">
    <source>
        <dbReference type="ARBA" id="ARBA00055745"/>
    </source>
</evidence>
<dbReference type="InterPro" id="IPR005467">
    <property type="entry name" value="His_kinase_dom"/>
</dbReference>
<comment type="function">
    <text evidence="7">Photoreceptor which exists in two forms that are reversibly interconvertible by light: the R form that absorbs maximally in the red region of the spectrum and the FR form that absorbs maximally in the far-red region.</text>
</comment>